<evidence type="ECO:0000313" key="1">
    <source>
        <dbReference type="EMBL" id="SUZ52633.1"/>
    </source>
</evidence>
<gene>
    <name evidence="1" type="ORF">METZ01_LOCUS5487</name>
</gene>
<dbReference type="AlphaFoldDB" id="A0A381NGJ5"/>
<organism evidence="1">
    <name type="scientific">marine metagenome</name>
    <dbReference type="NCBI Taxonomy" id="408172"/>
    <lineage>
        <taxon>unclassified sequences</taxon>
        <taxon>metagenomes</taxon>
        <taxon>ecological metagenomes</taxon>
    </lineage>
</organism>
<reference evidence="1" key="1">
    <citation type="submission" date="2018-05" db="EMBL/GenBank/DDBJ databases">
        <authorList>
            <person name="Lanie J.A."/>
            <person name="Ng W.-L."/>
            <person name="Kazmierczak K.M."/>
            <person name="Andrzejewski T.M."/>
            <person name="Davidsen T.M."/>
            <person name="Wayne K.J."/>
            <person name="Tettelin H."/>
            <person name="Glass J.I."/>
            <person name="Rusch D."/>
            <person name="Podicherti R."/>
            <person name="Tsui H.-C.T."/>
            <person name="Winkler M.E."/>
        </authorList>
    </citation>
    <scope>NUCLEOTIDE SEQUENCE</scope>
</reference>
<protein>
    <submittedName>
        <fullName evidence="1">Uncharacterized protein</fullName>
    </submittedName>
</protein>
<proteinExistence type="predicted"/>
<sequence>MEFDRVYPDPLDKVHSKALVLYNNIIDNCYHFTCFSH</sequence>
<accession>A0A381NGJ5</accession>
<name>A0A381NGJ5_9ZZZZ</name>
<dbReference type="EMBL" id="UINC01000286">
    <property type="protein sequence ID" value="SUZ52633.1"/>
    <property type="molecule type" value="Genomic_DNA"/>
</dbReference>